<keyword evidence="3" id="KW-1185">Reference proteome</keyword>
<reference evidence="2 3" key="1">
    <citation type="journal article" date="2013" name="Genome Announc.">
        <title>Genome Sequence of the Sulfate-Reducing Bacterium Desulfotomaculum hydrothermale Lam5(T).</title>
        <authorList>
            <person name="Amin O."/>
            <person name="Fardeau M.L."/>
            <person name="Valette O."/>
            <person name="Hirschler-Rea A."/>
            <person name="Barbe V."/>
            <person name="Medigue C."/>
            <person name="Vacherie B."/>
            <person name="Ollivier B."/>
            <person name="Bertin P.N."/>
            <person name="Dolla A."/>
        </authorList>
    </citation>
    <scope>NUCLEOTIDE SEQUENCE [LARGE SCALE GENOMIC DNA]</scope>
    <source>
        <strain evidence="3">Lam5 / DSM 18033</strain>
    </source>
</reference>
<evidence type="ECO:0000313" key="2">
    <source>
        <dbReference type="EMBL" id="CCO09273.1"/>
    </source>
</evidence>
<dbReference type="SUPFAM" id="SSF54909">
    <property type="entry name" value="Dimeric alpha+beta barrel"/>
    <property type="match status" value="1"/>
</dbReference>
<evidence type="ECO:0000313" key="3">
    <source>
        <dbReference type="Proteomes" id="UP000009315"/>
    </source>
</evidence>
<feature type="domain" description="ABM" evidence="1">
    <location>
        <begin position="12"/>
        <end position="71"/>
    </location>
</feature>
<evidence type="ECO:0000259" key="1">
    <source>
        <dbReference type="Pfam" id="PF03992"/>
    </source>
</evidence>
<dbReference type="AlphaFoldDB" id="K8EC53"/>
<protein>
    <submittedName>
        <fullName evidence="2">Antibiotic biosynthesis monooxygenase</fullName>
    </submittedName>
</protein>
<name>K8EC53_9FIRM</name>
<comment type="caution">
    <text evidence="2">The sequence shown here is derived from an EMBL/GenBank/DDBJ whole genome shotgun (WGS) entry which is preliminary data.</text>
</comment>
<gene>
    <name evidence="2" type="ORF">DESHY_70059</name>
</gene>
<dbReference type="GO" id="GO:0004497">
    <property type="term" value="F:monooxygenase activity"/>
    <property type="evidence" value="ECO:0007669"/>
    <property type="project" value="UniProtKB-KW"/>
</dbReference>
<dbReference type="Gene3D" id="3.30.70.100">
    <property type="match status" value="1"/>
</dbReference>
<proteinExistence type="predicted"/>
<dbReference type="STRING" id="1121428.DESHY_70059"/>
<dbReference type="Pfam" id="PF03992">
    <property type="entry name" value="ABM"/>
    <property type="match status" value="1"/>
</dbReference>
<keyword evidence="2" id="KW-0503">Monooxygenase</keyword>
<organism evidence="2 3">
    <name type="scientific">Desulforamulus hydrothermalis Lam5 = DSM 18033</name>
    <dbReference type="NCBI Taxonomy" id="1121428"/>
    <lineage>
        <taxon>Bacteria</taxon>
        <taxon>Bacillati</taxon>
        <taxon>Bacillota</taxon>
        <taxon>Clostridia</taxon>
        <taxon>Eubacteriales</taxon>
        <taxon>Peptococcaceae</taxon>
        <taxon>Desulforamulus</taxon>
    </lineage>
</organism>
<dbReference type="Proteomes" id="UP000009315">
    <property type="component" value="Unassembled WGS sequence"/>
</dbReference>
<dbReference type="InterPro" id="IPR007138">
    <property type="entry name" value="ABM_dom"/>
</dbReference>
<accession>K8EC53</accession>
<dbReference type="InterPro" id="IPR011008">
    <property type="entry name" value="Dimeric_a/b-barrel"/>
</dbReference>
<keyword evidence="2" id="KW-0560">Oxidoreductase</keyword>
<sequence>MGGFNLQVITFGKLQAQDGQGDALMDIIRQHMDYLKQQPGLVQGYVARCNGNSNKFLVVSVWANEEAQQAAMTRLSTDPEATKGFLQMMQLLNGQPDFGNYTVESIVK</sequence>
<dbReference type="EMBL" id="CAOS01000014">
    <property type="protein sequence ID" value="CCO09273.1"/>
    <property type="molecule type" value="Genomic_DNA"/>
</dbReference>